<evidence type="ECO:0000313" key="8">
    <source>
        <dbReference type="EMBL" id="KGC24054.1"/>
    </source>
</evidence>
<feature type="compositionally biased region" description="Basic and acidic residues" evidence="6">
    <location>
        <begin position="128"/>
        <end position="159"/>
    </location>
</feature>
<evidence type="ECO:0000256" key="6">
    <source>
        <dbReference type="SAM" id="MobiDB-lite"/>
    </source>
</evidence>
<keyword evidence="5 7" id="KW-0472">Membrane</keyword>
<organism evidence="8 9">
    <name type="scientific">Burkholderia gladioli</name>
    <name type="common">Pseudomonas marginata</name>
    <name type="synonym">Phytomonas marginata</name>
    <dbReference type="NCBI Taxonomy" id="28095"/>
    <lineage>
        <taxon>Bacteria</taxon>
        <taxon>Pseudomonadati</taxon>
        <taxon>Pseudomonadota</taxon>
        <taxon>Betaproteobacteria</taxon>
        <taxon>Burkholderiales</taxon>
        <taxon>Burkholderiaceae</taxon>
        <taxon>Burkholderia</taxon>
    </lineage>
</organism>
<name>A0AAW3FAM3_BURGA</name>
<keyword evidence="4 7" id="KW-1133">Transmembrane helix</keyword>
<feature type="region of interest" description="Disordered" evidence="6">
    <location>
        <begin position="88"/>
        <end position="208"/>
    </location>
</feature>
<dbReference type="Gene3D" id="2.40.128.260">
    <property type="entry name" value="Type IV secretion system, VirB10/TraB/TrbI"/>
    <property type="match status" value="1"/>
</dbReference>
<feature type="compositionally biased region" description="Low complexity" evidence="6">
    <location>
        <begin position="182"/>
        <end position="200"/>
    </location>
</feature>
<evidence type="ECO:0000256" key="7">
    <source>
        <dbReference type="SAM" id="Phobius"/>
    </source>
</evidence>
<feature type="transmembrane region" description="Helical" evidence="7">
    <location>
        <begin position="55"/>
        <end position="74"/>
    </location>
</feature>
<evidence type="ECO:0000256" key="2">
    <source>
        <dbReference type="ARBA" id="ARBA00010265"/>
    </source>
</evidence>
<reference evidence="8 9" key="1">
    <citation type="submission" date="2014-04" db="EMBL/GenBank/DDBJ databases">
        <authorList>
            <person name="Bishop-Lilly K.A."/>
            <person name="Broomall S.M."/>
            <person name="Chain P.S."/>
            <person name="Chertkov O."/>
            <person name="Coyne S.R."/>
            <person name="Daligault H.E."/>
            <person name="Davenport K.W."/>
            <person name="Erkkila T."/>
            <person name="Frey K.G."/>
            <person name="Gibbons H.S."/>
            <person name="Gu W."/>
            <person name="Jaissle J."/>
            <person name="Johnson S.L."/>
            <person name="Koroleva G.I."/>
            <person name="Ladner J.T."/>
            <person name="Lo C.-C."/>
            <person name="Minogue T.D."/>
            <person name="Munk C."/>
            <person name="Palacios G.F."/>
            <person name="Redden C.L."/>
            <person name="Rosenzweig C.N."/>
            <person name="Scholz M.B."/>
            <person name="Teshima H."/>
            <person name="Xu Y."/>
        </authorList>
    </citation>
    <scope>NUCLEOTIDE SEQUENCE [LARGE SCALE GENOMIC DNA]</scope>
    <source>
        <strain evidence="9">gladioli</strain>
    </source>
</reference>
<evidence type="ECO:0000256" key="5">
    <source>
        <dbReference type="ARBA" id="ARBA00023136"/>
    </source>
</evidence>
<evidence type="ECO:0000256" key="4">
    <source>
        <dbReference type="ARBA" id="ARBA00022989"/>
    </source>
</evidence>
<feature type="region of interest" description="Disordered" evidence="6">
    <location>
        <begin position="1"/>
        <end position="29"/>
    </location>
</feature>
<dbReference type="AlphaFoldDB" id="A0AAW3FAM3"/>
<protein>
    <submittedName>
        <fullName evidence="8">Bacterial conjugation TrbI-like family protein</fullName>
    </submittedName>
</protein>
<sequence>MSDLQDENQPERRDHPREVNAAERDDVRAARARERAAMGGRMMSGDPKRVQAQRMLISGAVVAFIFGVGLVWFLKHSAPAPVAPVQSAPKVAERPNSPGQLNPELQQQGAASTPRMTSAPINVQPDSDAVREARRQAEDRAMAEEKARLLAEQQADQRRKSSVFADDASLDGDKDSGGVAGGSDASSSSATASGSSSGSGRPVNDPNSAFQRAVEGQGVEVNKVQKFTNLACMIKPGRVINGYLRPRVISDLPGMLTIDVSQDVYGESGRIPLMPWGTTITGRANPVTKAGQERNFIASAEAYLPNGEHIALDSGVADQLGSAGIDGDVDRHLGQVLGVGAVMALLGAGAATGGVSASDQNNSISNYRQSVQSSLAQGAQQQLNGYANIPPTIKNAQGTRVRIIVEKVLDFSETCASKRIALEE</sequence>
<dbReference type="GO" id="GO:0016020">
    <property type="term" value="C:membrane"/>
    <property type="evidence" value="ECO:0007669"/>
    <property type="project" value="UniProtKB-SubCell"/>
</dbReference>
<accession>A0AAW3FAM3</accession>
<comment type="caution">
    <text evidence="8">The sequence shown here is derived from an EMBL/GenBank/DDBJ whole genome shotgun (WGS) entry which is preliminary data.</text>
</comment>
<dbReference type="KEGG" id="bgo:BM43_7572"/>
<evidence type="ECO:0000313" key="9">
    <source>
        <dbReference type="Proteomes" id="UP000029590"/>
    </source>
</evidence>
<dbReference type="InterPro" id="IPR042217">
    <property type="entry name" value="T4SS_VirB10/TrbI"/>
</dbReference>
<feature type="compositionally biased region" description="Basic and acidic residues" evidence="6">
    <location>
        <begin position="9"/>
        <end position="29"/>
    </location>
</feature>
<dbReference type="EMBL" id="JPGG01000011">
    <property type="protein sequence ID" value="KGC24054.1"/>
    <property type="molecule type" value="Genomic_DNA"/>
</dbReference>
<dbReference type="InterPro" id="IPR005498">
    <property type="entry name" value="T4SS_VirB10/TraB/TrbI"/>
</dbReference>
<feature type="compositionally biased region" description="Polar residues" evidence="6">
    <location>
        <begin position="97"/>
        <end position="125"/>
    </location>
</feature>
<comment type="subcellular location">
    <subcellularLocation>
        <location evidence="1">Membrane</location>
        <topology evidence="1">Single-pass membrane protein</topology>
    </subcellularLocation>
</comment>
<proteinExistence type="inferred from homology"/>
<dbReference type="Pfam" id="PF03743">
    <property type="entry name" value="TrbI"/>
    <property type="match status" value="1"/>
</dbReference>
<evidence type="ECO:0000256" key="3">
    <source>
        <dbReference type="ARBA" id="ARBA00022692"/>
    </source>
</evidence>
<gene>
    <name evidence="8" type="ORF">DM48_8041</name>
</gene>
<dbReference type="RefSeq" id="WP_080752324.1">
    <property type="nucleotide sequence ID" value="NZ_CP009320.1"/>
</dbReference>
<dbReference type="Proteomes" id="UP000029590">
    <property type="component" value="Unassembled WGS sequence"/>
</dbReference>
<evidence type="ECO:0000256" key="1">
    <source>
        <dbReference type="ARBA" id="ARBA00004167"/>
    </source>
</evidence>
<dbReference type="CDD" id="cd16429">
    <property type="entry name" value="VirB10"/>
    <property type="match status" value="1"/>
</dbReference>
<keyword evidence="3 7" id="KW-0812">Transmembrane</keyword>
<comment type="similarity">
    <text evidence="2">Belongs to the TrbI/VirB10 family.</text>
</comment>